<dbReference type="InterPro" id="IPR044170">
    <property type="entry name" value="RSS3-like"/>
</dbReference>
<organism evidence="1 2">
    <name type="scientific">Thalictrum thalictroides</name>
    <name type="common">Rue-anemone</name>
    <name type="synonym">Anemone thalictroides</name>
    <dbReference type="NCBI Taxonomy" id="46969"/>
    <lineage>
        <taxon>Eukaryota</taxon>
        <taxon>Viridiplantae</taxon>
        <taxon>Streptophyta</taxon>
        <taxon>Embryophyta</taxon>
        <taxon>Tracheophyta</taxon>
        <taxon>Spermatophyta</taxon>
        <taxon>Magnoliopsida</taxon>
        <taxon>Ranunculales</taxon>
        <taxon>Ranunculaceae</taxon>
        <taxon>Thalictroideae</taxon>
        <taxon>Thalictrum</taxon>
    </lineage>
</organism>
<name>A0A7J6XEE9_THATH</name>
<gene>
    <name evidence="1" type="ORF">FRX31_002234</name>
</gene>
<proteinExistence type="predicted"/>
<protein>
    <submittedName>
        <fullName evidence="1">Salt sensitive</fullName>
    </submittedName>
</protein>
<comment type="caution">
    <text evidence="1">The sequence shown here is derived from an EMBL/GenBank/DDBJ whole genome shotgun (WGS) entry which is preliminary data.</text>
</comment>
<reference evidence="1 2" key="1">
    <citation type="submission" date="2020-06" db="EMBL/GenBank/DDBJ databases">
        <title>Transcriptomic and genomic resources for Thalictrum thalictroides and T. hernandezii: Facilitating candidate gene discovery in an emerging model plant lineage.</title>
        <authorList>
            <person name="Arias T."/>
            <person name="Riano-Pachon D.M."/>
            <person name="Di Stilio V.S."/>
        </authorList>
    </citation>
    <scope>NUCLEOTIDE SEQUENCE [LARGE SCALE GENOMIC DNA]</scope>
    <source>
        <strain evidence="2">cv. WT478/WT964</strain>
        <tissue evidence="1">Leaves</tissue>
    </source>
</reference>
<dbReference type="PANTHER" id="PTHR47375:SF1">
    <property type="entry name" value="GB|AAF34833.1"/>
    <property type="match status" value="1"/>
</dbReference>
<dbReference type="AlphaFoldDB" id="A0A7J6XEE9"/>
<keyword evidence="2" id="KW-1185">Reference proteome</keyword>
<evidence type="ECO:0000313" key="2">
    <source>
        <dbReference type="Proteomes" id="UP000554482"/>
    </source>
</evidence>
<dbReference type="EMBL" id="JABWDY010000340">
    <property type="protein sequence ID" value="KAF5208176.1"/>
    <property type="molecule type" value="Genomic_DNA"/>
</dbReference>
<sequence>MSIQLYNYGEGLMGKVASDKCHKWVFKELNDSEPNNSKYWQSSFDALFSSTRNTSSVPLKQSIGPSDPPAPIFNWSQRPLQSSTSVIGSQNFQNSRLGLSQGKDEALRPIFIFIPIQMIHRCET</sequence>
<accession>A0A7J6XEE9</accession>
<evidence type="ECO:0000313" key="1">
    <source>
        <dbReference type="EMBL" id="KAF5208176.1"/>
    </source>
</evidence>
<dbReference type="Proteomes" id="UP000554482">
    <property type="component" value="Unassembled WGS sequence"/>
</dbReference>
<dbReference type="OrthoDB" id="1922567at2759"/>
<dbReference type="PANTHER" id="PTHR47375">
    <property type="entry name" value="GB|AAF34833.1"/>
    <property type="match status" value="1"/>
</dbReference>